<comment type="similarity">
    <text evidence="4 8">Belongs to the trehalose phosphatase family.</text>
</comment>
<dbReference type="Pfam" id="PF02358">
    <property type="entry name" value="Trehalose_PPase"/>
    <property type="match status" value="1"/>
</dbReference>
<proteinExistence type="inferred from homology"/>
<organism evidence="10 11">
    <name type="scientific">Nyssa sinensis</name>
    <dbReference type="NCBI Taxonomy" id="561372"/>
    <lineage>
        <taxon>Eukaryota</taxon>
        <taxon>Viridiplantae</taxon>
        <taxon>Streptophyta</taxon>
        <taxon>Embryophyta</taxon>
        <taxon>Tracheophyta</taxon>
        <taxon>Spermatophyta</taxon>
        <taxon>Magnoliopsida</taxon>
        <taxon>eudicotyledons</taxon>
        <taxon>Gunneridae</taxon>
        <taxon>Pentapetalae</taxon>
        <taxon>asterids</taxon>
        <taxon>Cornales</taxon>
        <taxon>Nyssaceae</taxon>
        <taxon>Nyssa</taxon>
    </lineage>
</organism>
<dbReference type="FunFam" id="3.40.50.1000:FF:000073">
    <property type="entry name" value="Trehalose 6-phosphate phosphatase"/>
    <property type="match status" value="1"/>
</dbReference>
<protein>
    <recommendedName>
        <fullName evidence="8">Trehalose 6-phosphate phosphatase</fullName>
        <ecNumber evidence="8">3.1.3.12</ecNumber>
    </recommendedName>
</protein>
<dbReference type="NCBIfam" id="TIGR01484">
    <property type="entry name" value="HAD-SF-IIB"/>
    <property type="match status" value="1"/>
</dbReference>
<gene>
    <name evidence="10" type="ORF">F0562_014991</name>
</gene>
<evidence type="ECO:0000256" key="9">
    <source>
        <dbReference type="SAM" id="MobiDB-lite"/>
    </source>
</evidence>
<dbReference type="NCBIfam" id="TIGR00685">
    <property type="entry name" value="T6PP"/>
    <property type="match status" value="1"/>
</dbReference>
<comment type="catalytic activity">
    <reaction evidence="1 8">
        <text>alpha,alpha-trehalose 6-phosphate + H2O = alpha,alpha-trehalose + phosphate</text>
        <dbReference type="Rhea" id="RHEA:23420"/>
        <dbReference type="ChEBI" id="CHEBI:15377"/>
        <dbReference type="ChEBI" id="CHEBI:16551"/>
        <dbReference type="ChEBI" id="CHEBI:43474"/>
        <dbReference type="ChEBI" id="CHEBI:58429"/>
        <dbReference type="EC" id="3.1.3.12"/>
    </reaction>
</comment>
<comment type="cofactor">
    <cofactor evidence="2 8">
        <name>a divalent metal cation</name>
        <dbReference type="ChEBI" id="CHEBI:60240"/>
    </cofactor>
</comment>
<sequence>MRKKSVAGGTEFLELSISSLMGRPHLSVSENGNAVLVSYNSWLMKKPSALDTFDQMMSIAKGKRIVVFLDYDGTLSNIVDNPDEAFMTSKMRMAVSDVARCFPTAIISGRNRDKVYDFVELDDVYYAGSHGLDIAAPLQSLKYGDSKHQTIVADEKGNEVVLFQPAKKYLPAIQKIFKALNEETKRIKGAMVEHNKFCISVHYRHVHDEDFCTLEKLVKSVLKGYQDFRLAKGKKVFEIRPDIEWDKGHALEYLLDTLGLGSSTDVLPMYIGDDRTDEDAFKVIRSRGQGYPILVSSIPKDTMALYSLRNPAEVKNFLLRLVRCMPVNLLPHLRLLNPSLPVIRFSTMKPNSLVKQSRVIPIFSRIFPHKLKYQSLSKNLGFPTLHTEQQRQHLGVRRFSTRSFRGRSSSNSEVRASKSLIDDEAELSDWVNELKSDSFRTRVYSDDDNDSGRGRSNDRRRGRDERVGRDSASLVKRRRESDSDDSSAPNRRRARDSFASFSPNSRSKARSGSEFEGKGEGFMSRRRENGSRSGKNLSMEKRRERGSELGSSESFSRNSRGKARFGSEFNGAGRGIYVSEGREWFTRREEFVNGE</sequence>
<evidence type="ECO:0000256" key="5">
    <source>
        <dbReference type="ARBA" id="ARBA00022801"/>
    </source>
</evidence>
<dbReference type="SUPFAM" id="SSF56784">
    <property type="entry name" value="HAD-like"/>
    <property type="match status" value="1"/>
</dbReference>
<evidence type="ECO:0000256" key="2">
    <source>
        <dbReference type="ARBA" id="ARBA00001968"/>
    </source>
</evidence>
<keyword evidence="5 8" id="KW-0378">Hydrolase</keyword>
<evidence type="ECO:0000256" key="4">
    <source>
        <dbReference type="ARBA" id="ARBA00008770"/>
    </source>
</evidence>
<dbReference type="InterPro" id="IPR006379">
    <property type="entry name" value="HAD-SF_hydro_IIB"/>
</dbReference>
<evidence type="ECO:0000256" key="6">
    <source>
        <dbReference type="ARBA" id="ARBA00023016"/>
    </source>
</evidence>
<dbReference type="InterPro" id="IPR044651">
    <property type="entry name" value="OTSB-like"/>
</dbReference>
<dbReference type="UniPathway" id="UPA00299"/>
<keyword evidence="6" id="KW-0346">Stress response</keyword>
<feature type="region of interest" description="Disordered" evidence="9">
    <location>
        <begin position="442"/>
        <end position="572"/>
    </location>
</feature>
<feature type="compositionally biased region" description="Low complexity" evidence="9">
    <location>
        <begin position="401"/>
        <end position="410"/>
    </location>
</feature>
<keyword evidence="11" id="KW-1185">Reference proteome</keyword>
<feature type="region of interest" description="Disordered" evidence="9">
    <location>
        <begin position="397"/>
        <end position="417"/>
    </location>
</feature>
<dbReference type="OrthoDB" id="411251at2759"/>
<dbReference type="EMBL" id="CM018049">
    <property type="protein sequence ID" value="KAA8520737.1"/>
    <property type="molecule type" value="Genomic_DNA"/>
</dbReference>
<evidence type="ECO:0000313" key="10">
    <source>
        <dbReference type="EMBL" id="KAA8520737.1"/>
    </source>
</evidence>
<dbReference type="InterPro" id="IPR023214">
    <property type="entry name" value="HAD_sf"/>
</dbReference>
<dbReference type="AlphaFoldDB" id="A0A5J4ZUE0"/>
<name>A0A5J4ZUE0_9ASTE</name>
<evidence type="ECO:0000256" key="8">
    <source>
        <dbReference type="RuleBase" id="RU361117"/>
    </source>
</evidence>
<comment type="pathway">
    <text evidence="3 8">Glycan biosynthesis; trehalose biosynthesis.</text>
</comment>
<dbReference type="FunFam" id="3.30.70.1020:FF:000004">
    <property type="entry name" value="Trehalose 6-phosphate phosphatase"/>
    <property type="match status" value="1"/>
</dbReference>
<dbReference type="PANTHER" id="PTHR43768:SF24">
    <property type="entry name" value="TREHALOSE 6-PHOSPHATE PHOSPHATASE"/>
    <property type="match status" value="1"/>
</dbReference>
<dbReference type="Gene3D" id="3.40.50.1000">
    <property type="entry name" value="HAD superfamily/HAD-like"/>
    <property type="match status" value="2"/>
</dbReference>
<dbReference type="Proteomes" id="UP000325577">
    <property type="component" value="Linkage Group LG6"/>
</dbReference>
<dbReference type="PANTHER" id="PTHR43768">
    <property type="entry name" value="TREHALOSE 6-PHOSPHATE PHOSPHATASE"/>
    <property type="match status" value="1"/>
</dbReference>
<dbReference type="InterPro" id="IPR036412">
    <property type="entry name" value="HAD-like_sf"/>
</dbReference>
<dbReference type="EC" id="3.1.3.12" evidence="8"/>
<comment type="function">
    <text evidence="7">Removes the phosphate from trehalose 6-phosphate to produce free trehalose. Trehalose accumulation in plant may improve abiotic stress tolerance.</text>
</comment>
<dbReference type="GO" id="GO:0005992">
    <property type="term" value="P:trehalose biosynthetic process"/>
    <property type="evidence" value="ECO:0007669"/>
    <property type="project" value="UniProtKB-UniPathway"/>
</dbReference>
<evidence type="ECO:0000256" key="7">
    <source>
        <dbReference type="ARBA" id="ARBA00025274"/>
    </source>
</evidence>
<feature type="compositionally biased region" description="Basic and acidic residues" evidence="9">
    <location>
        <begin position="538"/>
        <end position="547"/>
    </location>
</feature>
<feature type="compositionally biased region" description="Low complexity" evidence="9">
    <location>
        <begin position="548"/>
        <end position="558"/>
    </location>
</feature>
<accession>A0A5J4ZUE0</accession>
<dbReference type="InterPro" id="IPR003337">
    <property type="entry name" value="Trehalose_PPase"/>
</dbReference>
<evidence type="ECO:0000313" key="11">
    <source>
        <dbReference type="Proteomes" id="UP000325577"/>
    </source>
</evidence>
<dbReference type="GO" id="GO:0004805">
    <property type="term" value="F:trehalose-phosphatase activity"/>
    <property type="evidence" value="ECO:0007669"/>
    <property type="project" value="UniProtKB-EC"/>
</dbReference>
<evidence type="ECO:0000256" key="3">
    <source>
        <dbReference type="ARBA" id="ARBA00005199"/>
    </source>
</evidence>
<feature type="compositionally biased region" description="Basic and acidic residues" evidence="9">
    <location>
        <begin position="442"/>
        <end position="469"/>
    </location>
</feature>
<feature type="compositionally biased region" description="Basic and acidic residues" evidence="9">
    <location>
        <begin position="511"/>
        <end position="530"/>
    </location>
</feature>
<evidence type="ECO:0000256" key="1">
    <source>
        <dbReference type="ARBA" id="ARBA00000500"/>
    </source>
</evidence>
<reference evidence="10 11" key="1">
    <citation type="submission" date="2019-09" db="EMBL/GenBank/DDBJ databases">
        <title>A chromosome-level genome assembly of the Chinese tupelo Nyssa sinensis.</title>
        <authorList>
            <person name="Yang X."/>
            <person name="Kang M."/>
            <person name="Yang Y."/>
            <person name="Xiong H."/>
            <person name="Wang M."/>
            <person name="Zhang Z."/>
            <person name="Wang Z."/>
            <person name="Wu H."/>
            <person name="Ma T."/>
            <person name="Liu J."/>
            <person name="Xi Z."/>
        </authorList>
    </citation>
    <scope>NUCLEOTIDE SEQUENCE [LARGE SCALE GENOMIC DNA]</scope>
    <source>
        <strain evidence="10">J267</strain>
        <tissue evidence="10">Leaf</tissue>
    </source>
</reference>